<evidence type="ECO:0000256" key="1">
    <source>
        <dbReference type="SAM" id="SignalP"/>
    </source>
</evidence>
<name>A0A495VY98_9PSEU</name>
<protein>
    <recommendedName>
        <fullName evidence="4">PknH-like protein</fullName>
    </recommendedName>
</protein>
<evidence type="ECO:0008006" key="4">
    <source>
        <dbReference type="Google" id="ProtNLM"/>
    </source>
</evidence>
<keyword evidence="3" id="KW-1185">Reference proteome</keyword>
<comment type="caution">
    <text evidence="2">The sequence shown here is derived from an EMBL/GenBank/DDBJ whole genome shotgun (WGS) entry which is preliminary data.</text>
</comment>
<proteinExistence type="predicted"/>
<reference evidence="2 3" key="1">
    <citation type="submission" date="2018-10" db="EMBL/GenBank/DDBJ databases">
        <title>Sequencing the genomes of 1000 actinobacteria strains.</title>
        <authorList>
            <person name="Klenk H.-P."/>
        </authorList>
    </citation>
    <scope>NUCLEOTIDE SEQUENCE [LARGE SCALE GENOMIC DNA]</scope>
    <source>
        <strain evidence="2 3">DSM 43800</strain>
    </source>
</reference>
<organism evidence="2 3">
    <name type="scientific">Saccharothrix australiensis</name>
    <dbReference type="NCBI Taxonomy" id="2072"/>
    <lineage>
        <taxon>Bacteria</taxon>
        <taxon>Bacillati</taxon>
        <taxon>Actinomycetota</taxon>
        <taxon>Actinomycetes</taxon>
        <taxon>Pseudonocardiales</taxon>
        <taxon>Pseudonocardiaceae</taxon>
        <taxon>Saccharothrix</taxon>
    </lineage>
</organism>
<evidence type="ECO:0000313" key="3">
    <source>
        <dbReference type="Proteomes" id="UP000282084"/>
    </source>
</evidence>
<sequence length="230" mass="23778">MIGSVPAVRQRIRSVLWSATMCVLATAACTASPPAPVTVTVTQPATTTSTTPTTTSATPSIVASGYAAVCDGHGFPDASAYAGQGPHPIGIAVRSAKGPGTGADADLTSDVAELPAEWRARVNTALQLVACVTVLDVVEVRRCEYRVIGSTTGNSLFETRLSNRVLRVEVRSARTGKPVSDAVEATTRTTTCAATAKQAAFGSDVNLNQFGTLTEAERDDLLRGLVTATV</sequence>
<gene>
    <name evidence="2" type="ORF">C8E97_2798</name>
</gene>
<dbReference type="Proteomes" id="UP000282084">
    <property type="component" value="Unassembled WGS sequence"/>
</dbReference>
<accession>A0A495VY98</accession>
<keyword evidence="1" id="KW-0732">Signal</keyword>
<dbReference type="AlphaFoldDB" id="A0A495VY98"/>
<feature type="signal peptide" evidence="1">
    <location>
        <begin position="1"/>
        <end position="27"/>
    </location>
</feature>
<dbReference type="EMBL" id="RBXO01000001">
    <property type="protein sequence ID" value="RKT54184.1"/>
    <property type="molecule type" value="Genomic_DNA"/>
</dbReference>
<evidence type="ECO:0000313" key="2">
    <source>
        <dbReference type="EMBL" id="RKT54184.1"/>
    </source>
</evidence>
<feature type="chain" id="PRO_5019761612" description="PknH-like protein" evidence="1">
    <location>
        <begin position="28"/>
        <end position="230"/>
    </location>
</feature>